<protein>
    <recommendedName>
        <fullName evidence="4">DUF4129 domain-containing protein</fullName>
    </recommendedName>
</protein>
<feature type="transmembrane region" description="Helical" evidence="1">
    <location>
        <begin position="221"/>
        <end position="243"/>
    </location>
</feature>
<evidence type="ECO:0008006" key="4">
    <source>
        <dbReference type="Google" id="ProtNLM"/>
    </source>
</evidence>
<gene>
    <name evidence="2" type="ORF">GCM10011503_01780</name>
</gene>
<feature type="transmembrane region" description="Helical" evidence="1">
    <location>
        <begin position="142"/>
        <end position="166"/>
    </location>
</feature>
<feature type="transmembrane region" description="Helical" evidence="1">
    <location>
        <begin position="187"/>
        <end position="209"/>
    </location>
</feature>
<evidence type="ECO:0000256" key="1">
    <source>
        <dbReference type="SAM" id="Phobius"/>
    </source>
</evidence>
<keyword evidence="1" id="KW-0472">Membrane</keyword>
<feature type="transmembrane region" description="Helical" evidence="1">
    <location>
        <begin position="16"/>
        <end position="37"/>
    </location>
</feature>
<evidence type="ECO:0000313" key="3">
    <source>
        <dbReference type="Proteomes" id="UP000628854"/>
    </source>
</evidence>
<feature type="transmembrane region" description="Helical" evidence="1">
    <location>
        <begin position="103"/>
        <end position="122"/>
    </location>
</feature>
<keyword evidence="1" id="KW-0812">Transmembrane</keyword>
<dbReference type="Proteomes" id="UP000628854">
    <property type="component" value="Unassembled WGS sequence"/>
</dbReference>
<feature type="transmembrane region" description="Helical" evidence="1">
    <location>
        <begin position="49"/>
        <end position="68"/>
    </location>
</feature>
<comment type="caution">
    <text evidence="2">The sequence shown here is derived from an EMBL/GenBank/DDBJ whole genome shotgun (WGS) entry which is preliminary data.</text>
</comment>
<evidence type="ECO:0000313" key="2">
    <source>
        <dbReference type="EMBL" id="GGB57049.1"/>
    </source>
</evidence>
<name>A0ABQ1J0N4_9PROT</name>
<feature type="transmembrane region" description="Helical" evidence="1">
    <location>
        <begin position="300"/>
        <end position="320"/>
    </location>
</feature>
<dbReference type="RefSeq" id="WP_084394030.1">
    <property type="nucleotide sequence ID" value="NZ_BMKF01000001.1"/>
</dbReference>
<reference evidence="3" key="1">
    <citation type="journal article" date="2019" name="Int. J. Syst. Evol. Microbiol.">
        <title>The Global Catalogue of Microorganisms (GCM) 10K type strain sequencing project: providing services to taxonomists for standard genome sequencing and annotation.</title>
        <authorList>
            <consortium name="The Broad Institute Genomics Platform"/>
            <consortium name="The Broad Institute Genome Sequencing Center for Infectious Disease"/>
            <person name="Wu L."/>
            <person name="Ma J."/>
        </authorList>
    </citation>
    <scope>NUCLEOTIDE SEQUENCE [LARGE SCALE GENOMIC DNA]</scope>
    <source>
        <strain evidence="3">CGMCC 1.15928</strain>
    </source>
</reference>
<organism evidence="2 3">
    <name type="scientific">Henriciella pelagia</name>
    <dbReference type="NCBI Taxonomy" id="1977912"/>
    <lineage>
        <taxon>Bacteria</taxon>
        <taxon>Pseudomonadati</taxon>
        <taxon>Pseudomonadota</taxon>
        <taxon>Alphaproteobacteria</taxon>
        <taxon>Hyphomonadales</taxon>
        <taxon>Hyphomonadaceae</taxon>
        <taxon>Henriciella</taxon>
    </lineage>
</organism>
<sequence>MAEADKKWNPFRDETMLTGFAGLSALWAGIILITLIKDAREPGHLPDDVWWPVLIAAFGVLWLGAQLLRHVAVWKTYCEAYETVSADRDKPQKKRADSGFREFFLYPALSLSGLGLVAYLAAANGRIGAIDVAISGDQLKPVHMATFLAFFIAAFLPLIVIITRHARLEAEARRREGQGPEILRDDVVSNASFVTTLVLIGLIVALAWGAAGEKFSMKEDFGVFITFLVLVVFFVIILAPHVMRFRNDYRERQEEKIIARGRVLSAGISIASPGRWISYADSILVRFVAPLSGATQNGPFVPHLLVVMVILPLSALGYVLAAPWGLIPIGIAMLIALSLGRRWAWVEEDRETASRLRSTRGRKIAIGFQNDLKDEALLGYASLFVLVPLALSQLQGWTGTFGYKEEFSSNNAFIDWLRFFGAELAKAVPFVDWWEIYSVDIEAPYSAEGGNGQLAMHLTFAARAMVDLVIMAALFQAIGLWQRSRIQHSLYKGGQVDSFEPFEEANFFERGMIKDPQTKKRRAKRQFEERIDRHVEARKALGMAETPYSPRRLSELIHSTNPDVKAGALWMIEKYDVLAGSPAEQLSRLSRRFNAPRFAVAATSSEPDDEYYVRAQKGELERVLLELEQRPDLFRDKQVDELVQILIVVKDLPEFTSAEKTSITLFERELSRKSLLALCNFIMEDDHRASKAGELLQAAIKEEFGEHSNLFMGLAPMRVDVYSAIETHGLISRSGEPRDRIVDLLRWMGQESDEMFGVKGDRAQPARERALAAANLIASGLMKLPP</sequence>
<dbReference type="EMBL" id="BMKF01000001">
    <property type="protein sequence ID" value="GGB57049.1"/>
    <property type="molecule type" value="Genomic_DNA"/>
</dbReference>
<keyword evidence="1" id="KW-1133">Transmembrane helix</keyword>
<accession>A0ABQ1J0N4</accession>
<keyword evidence="3" id="KW-1185">Reference proteome</keyword>
<proteinExistence type="predicted"/>